<dbReference type="GO" id="GO:0006529">
    <property type="term" value="P:asparagine biosynthetic process"/>
    <property type="evidence" value="ECO:0007669"/>
    <property type="project" value="InterPro"/>
</dbReference>
<evidence type="ECO:0000259" key="4">
    <source>
        <dbReference type="Pfam" id="PF00733"/>
    </source>
</evidence>
<dbReference type="EMBL" id="QSCO01000037">
    <property type="protein sequence ID" value="RGY03478.1"/>
    <property type="molecule type" value="Genomic_DNA"/>
</dbReference>
<evidence type="ECO:0000256" key="3">
    <source>
        <dbReference type="ARBA" id="ARBA00048741"/>
    </source>
</evidence>
<feature type="domain" description="Asparagine synthetase" evidence="4">
    <location>
        <begin position="191"/>
        <end position="430"/>
    </location>
</feature>
<dbReference type="InterPro" id="IPR029055">
    <property type="entry name" value="Ntn_hydrolases_N"/>
</dbReference>
<reference evidence="5 6" key="1">
    <citation type="submission" date="2018-08" db="EMBL/GenBank/DDBJ databases">
        <title>A genome reference for cultivated species of the human gut microbiota.</title>
        <authorList>
            <person name="Zou Y."/>
            <person name="Xue W."/>
            <person name="Luo G."/>
        </authorList>
    </citation>
    <scope>NUCLEOTIDE SEQUENCE [LARGE SCALE GENOMIC DNA]</scope>
    <source>
        <strain evidence="5 6">OF03-11</strain>
    </source>
</reference>
<sequence length="543" mass="62122">MESLCMVELINNEGKAWLSFADGSVKGCAFEGERLLEKESLYGALTEAINRDSLADLLVRLNGNFAAVITIKNQCYLIVDKLRSYPLFYSGTHVSDVGEHLLKTIPSEIDEVNAYELLSLGYLSGASTLVNGIKSVVAGSYVVINTEDGSFSSYDYFSHIYKKVGRTKEEIFKLSQERLEAGFQRMLGSLKKNQPLLIPLSGGYDSRLIACLCKKFGLENVTCFTYGREDSFEVAISKKVASALGYKWYFVEYSEEVWNRFLSSKDFLQYCHFAGNLTANPHFQDLPALLKLKEQGVITPDMVVIPGHSGDLLGGSKIPVQILEGHLKSFRLENLSRLIFDNFFDLNVLNRKYKQIIIAKINSELQEYKSGSLASFLDNYECYWFVKSKVANFLVNSMRGYEYVGLDWRLPLWDDEYVKVWYEVDWKEKFYSNLYNEFMFENYFKKSRVAFIKNKGITNTGFVNQIKKILPSFLNQVARECLQFIRSMRKQKNVNAFDDVAQILYSMISSETYDGIKRVKRGNINAAVAYYYLDLLKNNHIGV</sequence>
<name>A0A413I7E6_9BACT</name>
<comment type="catalytic activity">
    <reaction evidence="3">
        <text>L-aspartate + L-glutamine + ATP + H2O = L-asparagine + L-glutamate + AMP + diphosphate + H(+)</text>
        <dbReference type="Rhea" id="RHEA:12228"/>
        <dbReference type="ChEBI" id="CHEBI:15377"/>
        <dbReference type="ChEBI" id="CHEBI:15378"/>
        <dbReference type="ChEBI" id="CHEBI:29985"/>
        <dbReference type="ChEBI" id="CHEBI:29991"/>
        <dbReference type="ChEBI" id="CHEBI:30616"/>
        <dbReference type="ChEBI" id="CHEBI:33019"/>
        <dbReference type="ChEBI" id="CHEBI:58048"/>
        <dbReference type="ChEBI" id="CHEBI:58359"/>
        <dbReference type="ChEBI" id="CHEBI:456215"/>
        <dbReference type="EC" id="6.3.5.4"/>
    </reaction>
</comment>
<proteinExistence type="predicted"/>
<dbReference type="GO" id="GO:0004066">
    <property type="term" value="F:asparagine synthase (glutamine-hydrolyzing) activity"/>
    <property type="evidence" value="ECO:0007669"/>
    <property type="project" value="UniProtKB-EC"/>
</dbReference>
<dbReference type="Proteomes" id="UP000284434">
    <property type="component" value="Unassembled WGS sequence"/>
</dbReference>
<dbReference type="SUPFAM" id="SSF52402">
    <property type="entry name" value="Adenine nucleotide alpha hydrolases-like"/>
    <property type="match status" value="1"/>
</dbReference>
<dbReference type="AlphaFoldDB" id="A0A413I7E6"/>
<organism evidence="5 6">
    <name type="scientific">Odoribacter splanchnicus</name>
    <dbReference type="NCBI Taxonomy" id="28118"/>
    <lineage>
        <taxon>Bacteria</taxon>
        <taxon>Pseudomonadati</taxon>
        <taxon>Bacteroidota</taxon>
        <taxon>Bacteroidia</taxon>
        <taxon>Bacteroidales</taxon>
        <taxon>Odoribacteraceae</taxon>
        <taxon>Odoribacter</taxon>
    </lineage>
</organism>
<comment type="caution">
    <text evidence="5">The sequence shown here is derived from an EMBL/GenBank/DDBJ whole genome shotgun (WGS) entry which is preliminary data.</text>
</comment>
<evidence type="ECO:0000313" key="5">
    <source>
        <dbReference type="EMBL" id="RGY03478.1"/>
    </source>
</evidence>
<evidence type="ECO:0000256" key="1">
    <source>
        <dbReference type="ARBA" id="ARBA00005187"/>
    </source>
</evidence>
<evidence type="ECO:0000256" key="2">
    <source>
        <dbReference type="ARBA" id="ARBA00012737"/>
    </source>
</evidence>
<dbReference type="RefSeq" id="WP_118104891.1">
    <property type="nucleotide sequence ID" value="NZ_QSCO01000037.1"/>
</dbReference>
<dbReference type="Pfam" id="PF00733">
    <property type="entry name" value="Asn_synthase"/>
    <property type="match status" value="1"/>
</dbReference>
<comment type="pathway">
    <text evidence="1">Amino-acid biosynthesis; L-asparagine biosynthesis; L-asparagine from L-aspartate (L-Gln route): step 1/1.</text>
</comment>
<dbReference type="SUPFAM" id="SSF56235">
    <property type="entry name" value="N-terminal nucleophile aminohydrolases (Ntn hydrolases)"/>
    <property type="match status" value="1"/>
</dbReference>
<dbReference type="Gene3D" id="3.40.50.620">
    <property type="entry name" value="HUPs"/>
    <property type="match status" value="1"/>
</dbReference>
<dbReference type="InterPro" id="IPR014729">
    <property type="entry name" value="Rossmann-like_a/b/a_fold"/>
</dbReference>
<dbReference type="InterPro" id="IPR051786">
    <property type="entry name" value="ASN_synthetase/amidase"/>
</dbReference>
<dbReference type="EC" id="6.3.5.4" evidence="2"/>
<dbReference type="PANTHER" id="PTHR43284:SF1">
    <property type="entry name" value="ASPARAGINE SYNTHETASE"/>
    <property type="match status" value="1"/>
</dbReference>
<accession>A0A413I7E6</accession>
<dbReference type="PANTHER" id="PTHR43284">
    <property type="entry name" value="ASPARAGINE SYNTHETASE (GLUTAMINE-HYDROLYZING)"/>
    <property type="match status" value="1"/>
</dbReference>
<protein>
    <recommendedName>
        <fullName evidence="2">asparagine synthase (glutamine-hydrolyzing)</fullName>
        <ecNumber evidence="2">6.3.5.4</ecNumber>
    </recommendedName>
</protein>
<gene>
    <name evidence="5" type="ORF">DXA53_18625</name>
</gene>
<evidence type="ECO:0000313" key="6">
    <source>
        <dbReference type="Proteomes" id="UP000284434"/>
    </source>
</evidence>
<dbReference type="InterPro" id="IPR001962">
    <property type="entry name" value="Asn_synthase"/>
</dbReference>